<evidence type="ECO:0000313" key="4">
    <source>
        <dbReference type="EMBL" id="PLT44187.1"/>
    </source>
</evidence>
<evidence type="ECO:0000256" key="2">
    <source>
        <dbReference type="SAM" id="Phobius"/>
    </source>
</evidence>
<dbReference type="GO" id="GO:0016810">
    <property type="term" value="F:hydrolase activity, acting on carbon-nitrogen (but not peptide) bonds"/>
    <property type="evidence" value="ECO:0007669"/>
    <property type="project" value="InterPro"/>
</dbReference>
<feature type="transmembrane region" description="Helical" evidence="2">
    <location>
        <begin position="12"/>
        <end position="30"/>
    </location>
</feature>
<dbReference type="GO" id="GO:0005975">
    <property type="term" value="P:carbohydrate metabolic process"/>
    <property type="evidence" value="ECO:0007669"/>
    <property type="project" value="InterPro"/>
</dbReference>
<dbReference type="InterPro" id="IPR014132">
    <property type="entry name" value="PdaB-like"/>
</dbReference>
<dbReference type="OrthoDB" id="9806342at2"/>
<comment type="caution">
    <text evidence="4">The sequence shown here is derived from an EMBL/GenBank/DDBJ whole genome shotgun (WGS) entry which is preliminary data.</text>
</comment>
<name>A0A2N5N1H1_9BACL</name>
<feature type="domain" description="NodB homology" evidence="3">
    <location>
        <begin position="55"/>
        <end position="235"/>
    </location>
</feature>
<dbReference type="InterPro" id="IPR050248">
    <property type="entry name" value="Polysacc_deacetylase_ArnD"/>
</dbReference>
<feature type="region of interest" description="Disordered" evidence="1">
    <location>
        <begin position="246"/>
        <end position="267"/>
    </location>
</feature>
<sequence length="267" mass="30094">MNSFYVFNGRKIRRYFFLFAAVVFAAGVIYTEKDHITVFADDQPAAIYNVPTEKKVIALTFDISWGDKRAEPILNILKEKGVKNTTFFLSAPWAQTHPQLVKAIQENGFEIGSHGNKHDNYSKLTDEELQAQLQTAHAILTQETGKAPQLIRLPNGDFDKRVLQASENMGYKVIQWDTDSQDWMNIGTQNIVDRVMKRAHPGDIVLLHASDSVKQTHEALPLIIDQLRAQGYEFVSVSQLISQTEASGKEVRDNGVTTEPQPVSFDM</sequence>
<protein>
    <submittedName>
        <fullName evidence="4">Putative polysaccharide deacetylase</fullName>
    </submittedName>
</protein>
<dbReference type="NCBIfam" id="TIGR02764">
    <property type="entry name" value="spore_ybaN_pdaB"/>
    <property type="match status" value="1"/>
</dbReference>
<evidence type="ECO:0000259" key="3">
    <source>
        <dbReference type="PROSITE" id="PS51677"/>
    </source>
</evidence>
<dbReference type="Proteomes" id="UP000234789">
    <property type="component" value="Unassembled WGS sequence"/>
</dbReference>
<keyword evidence="5" id="KW-1185">Reference proteome</keyword>
<evidence type="ECO:0000256" key="1">
    <source>
        <dbReference type="SAM" id="MobiDB-lite"/>
    </source>
</evidence>
<dbReference type="PROSITE" id="PS51677">
    <property type="entry name" value="NODB"/>
    <property type="match status" value="1"/>
</dbReference>
<dbReference type="EMBL" id="NFEZ01000004">
    <property type="protein sequence ID" value="PLT44187.1"/>
    <property type="molecule type" value="Genomic_DNA"/>
</dbReference>
<dbReference type="Pfam" id="PF01522">
    <property type="entry name" value="Polysacc_deac_1"/>
    <property type="match status" value="1"/>
</dbReference>
<organism evidence="4 5">
    <name type="scientific">Paenibacillus pasadenensis</name>
    <dbReference type="NCBI Taxonomy" id="217090"/>
    <lineage>
        <taxon>Bacteria</taxon>
        <taxon>Bacillati</taxon>
        <taxon>Bacillota</taxon>
        <taxon>Bacilli</taxon>
        <taxon>Bacillales</taxon>
        <taxon>Paenibacillaceae</taxon>
        <taxon>Paenibacillus</taxon>
    </lineage>
</organism>
<keyword evidence="2" id="KW-0472">Membrane</keyword>
<proteinExistence type="predicted"/>
<evidence type="ECO:0000313" key="5">
    <source>
        <dbReference type="Proteomes" id="UP000234789"/>
    </source>
</evidence>
<dbReference type="InterPro" id="IPR011330">
    <property type="entry name" value="Glyco_hydro/deAcase_b/a-brl"/>
</dbReference>
<reference evidence="4 5" key="1">
    <citation type="submission" date="2017-05" db="EMBL/GenBank/DDBJ databases">
        <title>Functional genome analysis of Paenibacillus pasadenensis strain R16: insights on endophytic life style and antifungal activity.</title>
        <authorList>
            <person name="Passera A."/>
            <person name="Marcolungo L."/>
            <person name="Casati P."/>
            <person name="Brasca M."/>
            <person name="Quaglino F."/>
            <person name="Delledonne M."/>
        </authorList>
    </citation>
    <scope>NUCLEOTIDE SEQUENCE [LARGE SCALE GENOMIC DNA]</scope>
    <source>
        <strain evidence="4 5">R16</strain>
    </source>
</reference>
<dbReference type="AlphaFoldDB" id="A0A2N5N1H1"/>
<dbReference type="PANTHER" id="PTHR10587:SF128">
    <property type="entry name" value="POLYSACCHARIDE DEACETYLASE PDAB-RELATED"/>
    <property type="match status" value="1"/>
</dbReference>
<dbReference type="RefSeq" id="WP_028598232.1">
    <property type="nucleotide sequence ID" value="NZ_BIMM01000016.1"/>
</dbReference>
<accession>A0A2N5N1H1</accession>
<keyword evidence="2" id="KW-0812">Transmembrane</keyword>
<dbReference type="SUPFAM" id="SSF88713">
    <property type="entry name" value="Glycoside hydrolase/deacetylase"/>
    <property type="match status" value="1"/>
</dbReference>
<gene>
    <name evidence="4" type="ORF">B8V81_2618</name>
</gene>
<dbReference type="InterPro" id="IPR002509">
    <property type="entry name" value="NODB_dom"/>
</dbReference>
<dbReference type="Gene3D" id="3.20.20.370">
    <property type="entry name" value="Glycoside hydrolase/deacetylase"/>
    <property type="match status" value="1"/>
</dbReference>
<dbReference type="GO" id="GO:0016020">
    <property type="term" value="C:membrane"/>
    <property type="evidence" value="ECO:0007669"/>
    <property type="project" value="TreeGrafter"/>
</dbReference>
<dbReference type="PANTHER" id="PTHR10587">
    <property type="entry name" value="GLYCOSYL TRANSFERASE-RELATED"/>
    <property type="match status" value="1"/>
</dbReference>
<keyword evidence="2" id="KW-1133">Transmembrane helix</keyword>